<organism evidence="7 8">
    <name type="scientific">Blautia segnis</name>
    <dbReference type="NCBI Taxonomy" id="2763030"/>
    <lineage>
        <taxon>Bacteria</taxon>
        <taxon>Bacillati</taxon>
        <taxon>Bacillota</taxon>
        <taxon>Clostridia</taxon>
        <taxon>Lachnospirales</taxon>
        <taxon>Lachnospiraceae</taxon>
        <taxon>Blautia</taxon>
    </lineage>
</organism>
<dbReference type="CDD" id="cd06530">
    <property type="entry name" value="S26_SPase_I"/>
    <property type="match status" value="1"/>
</dbReference>
<accession>A0A8I0ABR2</accession>
<protein>
    <recommendedName>
        <fullName evidence="5">Signal peptidase I</fullName>
        <ecNumber evidence="5">3.4.21.89</ecNumber>
    </recommendedName>
</protein>
<dbReference type="Proteomes" id="UP000652847">
    <property type="component" value="Unassembled WGS sequence"/>
</dbReference>
<dbReference type="EC" id="3.4.21.89" evidence="5"/>
<evidence type="ECO:0000256" key="4">
    <source>
        <dbReference type="ARBA" id="ARBA00023136"/>
    </source>
</evidence>
<evidence type="ECO:0000313" key="8">
    <source>
        <dbReference type="Proteomes" id="UP000652847"/>
    </source>
</evidence>
<keyword evidence="3 6" id="KW-1133">Transmembrane helix</keyword>
<dbReference type="GO" id="GO:0004252">
    <property type="term" value="F:serine-type endopeptidase activity"/>
    <property type="evidence" value="ECO:0007669"/>
    <property type="project" value="UniProtKB-UniRule"/>
</dbReference>
<keyword evidence="2 6" id="KW-0812">Transmembrane</keyword>
<evidence type="ECO:0000256" key="1">
    <source>
        <dbReference type="ARBA" id="ARBA00004370"/>
    </source>
</evidence>
<keyword evidence="4 6" id="KW-0472">Membrane</keyword>
<feature type="transmembrane region" description="Helical" evidence="6">
    <location>
        <begin position="132"/>
        <end position="149"/>
    </location>
</feature>
<comment type="subcellular location">
    <subcellularLocation>
        <location evidence="1">Membrane</location>
    </subcellularLocation>
</comment>
<dbReference type="InterPro" id="IPR001733">
    <property type="entry name" value="Peptidase_S26B"/>
</dbReference>
<dbReference type="GO" id="GO:0016020">
    <property type="term" value="C:membrane"/>
    <property type="evidence" value="ECO:0007669"/>
    <property type="project" value="UniProtKB-SubCell"/>
</dbReference>
<comment type="caution">
    <text evidence="7">The sequence shown here is derived from an EMBL/GenBank/DDBJ whole genome shotgun (WGS) entry which is preliminary data.</text>
</comment>
<evidence type="ECO:0000256" key="2">
    <source>
        <dbReference type="ARBA" id="ARBA00022692"/>
    </source>
</evidence>
<dbReference type="GO" id="GO:0009003">
    <property type="term" value="F:signal peptidase activity"/>
    <property type="evidence" value="ECO:0007669"/>
    <property type="project" value="UniProtKB-EC"/>
</dbReference>
<dbReference type="PANTHER" id="PTHR10806:SF6">
    <property type="entry name" value="SIGNAL PEPTIDASE COMPLEX CATALYTIC SUBUNIT SEC11"/>
    <property type="match status" value="1"/>
</dbReference>
<dbReference type="InterPro" id="IPR019533">
    <property type="entry name" value="Peptidase_S26"/>
</dbReference>
<dbReference type="EMBL" id="JACOOT010000026">
    <property type="protein sequence ID" value="MBC5651745.1"/>
    <property type="molecule type" value="Genomic_DNA"/>
</dbReference>
<evidence type="ECO:0000256" key="5">
    <source>
        <dbReference type="NCBIfam" id="TIGR02228"/>
    </source>
</evidence>
<dbReference type="AlphaFoldDB" id="A0A8I0ABR2"/>
<proteinExistence type="predicted"/>
<dbReference type="NCBIfam" id="TIGR02228">
    <property type="entry name" value="sigpep_I_arch"/>
    <property type="match status" value="1"/>
</dbReference>
<dbReference type="SUPFAM" id="SSF51306">
    <property type="entry name" value="LexA/Signal peptidase"/>
    <property type="match status" value="1"/>
</dbReference>
<dbReference type="GO" id="GO:0006465">
    <property type="term" value="P:signal peptide processing"/>
    <property type="evidence" value="ECO:0007669"/>
    <property type="project" value="UniProtKB-UniRule"/>
</dbReference>
<gene>
    <name evidence="7" type="ORF">H8S54_11630</name>
</gene>
<sequence length="159" mass="18024">MNKRYPKAMCLIILSGMLICFCYPQILKMRCYTVVSGSMSPALPVGAAVYVKEKQPREIKKGEIITFFEGETVITHRVMEIDENAQLFMTKGDANEKQDTQPVKWENVYGTVVFTVPYVGYVRLFLSTWNGKAAVLSCFLAFSLCMNIWEGVKAKRSVK</sequence>
<reference evidence="7 8" key="1">
    <citation type="submission" date="2020-08" db="EMBL/GenBank/DDBJ databases">
        <title>Genome public.</title>
        <authorList>
            <person name="Liu C."/>
            <person name="Sun Q."/>
        </authorList>
    </citation>
    <scope>NUCLEOTIDE SEQUENCE [LARGE SCALE GENOMIC DNA]</scope>
    <source>
        <strain evidence="7 8">BX17</strain>
    </source>
</reference>
<feature type="transmembrane region" description="Helical" evidence="6">
    <location>
        <begin position="32"/>
        <end position="51"/>
    </location>
</feature>
<feature type="transmembrane region" description="Helical" evidence="6">
    <location>
        <begin position="107"/>
        <end position="126"/>
    </location>
</feature>
<evidence type="ECO:0000256" key="3">
    <source>
        <dbReference type="ARBA" id="ARBA00022989"/>
    </source>
</evidence>
<dbReference type="PANTHER" id="PTHR10806">
    <property type="entry name" value="SIGNAL PEPTIDASE COMPLEX CATALYTIC SUBUNIT SEC11"/>
    <property type="match status" value="1"/>
</dbReference>
<keyword evidence="8" id="KW-1185">Reference proteome</keyword>
<evidence type="ECO:0000256" key="6">
    <source>
        <dbReference type="SAM" id="Phobius"/>
    </source>
</evidence>
<dbReference type="RefSeq" id="WP_186901534.1">
    <property type="nucleotide sequence ID" value="NZ_JACOOT010000026.1"/>
</dbReference>
<dbReference type="InterPro" id="IPR036286">
    <property type="entry name" value="LexA/Signal_pep-like_sf"/>
</dbReference>
<evidence type="ECO:0000313" key="7">
    <source>
        <dbReference type="EMBL" id="MBC5651745.1"/>
    </source>
</evidence>
<name>A0A8I0ABR2_9FIRM</name>
<keyword evidence="7" id="KW-0378">Hydrolase</keyword>